<dbReference type="Proteomes" id="UP001162483">
    <property type="component" value="Unassembled WGS sequence"/>
</dbReference>
<keyword evidence="2" id="KW-1185">Reference proteome</keyword>
<sequence>MCRMAKWFSLSYQEKRRSREDRIKLPFYTMQRINPWSIGH</sequence>
<evidence type="ECO:0000313" key="2">
    <source>
        <dbReference type="Proteomes" id="UP001162483"/>
    </source>
</evidence>
<dbReference type="EMBL" id="CATNWA010001495">
    <property type="protein sequence ID" value="CAI9540414.1"/>
    <property type="molecule type" value="Genomic_DNA"/>
</dbReference>
<reference evidence="1" key="1">
    <citation type="submission" date="2023-05" db="EMBL/GenBank/DDBJ databases">
        <authorList>
            <person name="Stuckert A."/>
        </authorList>
    </citation>
    <scope>NUCLEOTIDE SEQUENCE</scope>
</reference>
<evidence type="ECO:0000313" key="1">
    <source>
        <dbReference type="EMBL" id="CAI9540414.1"/>
    </source>
</evidence>
<comment type="caution">
    <text evidence="1">The sequence shown here is derived from an EMBL/GenBank/DDBJ whole genome shotgun (WGS) entry which is preliminary data.</text>
</comment>
<name>A0ABN9AWK5_9NEOB</name>
<feature type="non-terminal residue" evidence="1">
    <location>
        <position position="40"/>
    </location>
</feature>
<proteinExistence type="predicted"/>
<protein>
    <submittedName>
        <fullName evidence="1">Uncharacterized protein</fullName>
    </submittedName>
</protein>
<organism evidence="1 2">
    <name type="scientific">Staurois parvus</name>
    <dbReference type="NCBI Taxonomy" id="386267"/>
    <lineage>
        <taxon>Eukaryota</taxon>
        <taxon>Metazoa</taxon>
        <taxon>Chordata</taxon>
        <taxon>Craniata</taxon>
        <taxon>Vertebrata</taxon>
        <taxon>Euteleostomi</taxon>
        <taxon>Amphibia</taxon>
        <taxon>Batrachia</taxon>
        <taxon>Anura</taxon>
        <taxon>Neobatrachia</taxon>
        <taxon>Ranoidea</taxon>
        <taxon>Ranidae</taxon>
        <taxon>Staurois</taxon>
    </lineage>
</organism>
<accession>A0ABN9AWK5</accession>
<gene>
    <name evidence="1" type="ORF">SPARVUS_LOCUS1735499</name>
</gene>